<feature type="domain" description="N-acetylmuramoyl-L-alanine amidase" evidence="8">
    <location>
        <begin position="30"/>
        <end position="170"/>
    </location>
</feature>
<dbReference type="Pfam" id="PF01510">
    <property type="entry name" value="Amidase_2"/>
    <property type="match status" value="1"/>
</dbReference>
<evidence type="ECO:0000256" key="1">
    <source>
        <dbReference type="ARBA" id="ARBA00007553"/>
    </source>
</evidence>
<feature type="disulfide bond" evidence="7">
    <location>
        <begin position="54"/>
        <end position="60"/>
    </location>
</feature>
<evidence type="ECO:0000256" key="7">
    <source>
        <dbReference type="PIRSR" id="PIRSR037945-1"/>
    </source>
</evidence>
<evidence type="ECO:0000259" key="9">
    <source>
        <dbReference type="SMART" id="SM00701"/>
    </source>
</evidence>
<accession>Q6T3U2</accession>
<dbReference type="GO" id="GO:0042834">
    <property type="term" value="F:peptidoglycan binding"/>
    <property type="evidence" value="ECO:0007669"/>
    <property type="project" value="InterPro"/>
</dbReference>
<reference evidence="10" key="1">
    <citation type="journal article" date="2007" name="Dev. Comp. Immunol.">
        <title>Molecular cloning and mRNA expression of peptidoglycan recognition protein (PGRP) gene in bay scallop (Argopecten irradians, Lamarck 1819).</title>
        <authorList>
            <person name="Ni D."/>
            <person name="Song L."/>
            <person name="Wu L."/>
            <person name="Chang Y."/>
            <person name="Yu Y."/>
            <person name="Qiu L."/>
            <person name="Wang L."/>
        </authorList>
    </citation>
    <scope>NUCLEOTIDE SEQUENCE</scope>
</reference>
<dbReference type="PANTHER" id="PTHR11022:SF41">
    <property type="entry name" value="PEPTIDOGLYCAN-RECOGNITION PROTEIN LC-RELATED"/>
    <property type="match status" value="1"/>
</dbReference>
<dbReference type="PIRSF" id="PIRSF037945">
    <property type="entry name" value="PGRPs"/>
    <property type="match status" value="1"/>
</dbReference>
<dbReference type="GO" id="GO:0009253">
    <property type="term" value="P:peptidoglycan catabolic process"/>
    <property type="evidence" value="ECO:0007669"/>
    <property type="project" value="InterPro"/>
</dbReference>
<dbReference type="EMBL" id="AY437875">
    <property type="protein sequence ID" value="AAR92030.1"/>
    <property type="molecule type" value="mRNA"/>
</dbReference>
<dbReference type="AlphaFoldDB" id="Q6T3U2"/>
<evidence type="ECO:0000256" key="5">
    <source>
        <dbReference type="ARBA" id="ARBA00023157"/>
    </source>
</evidence>
<keyword evidence="3" id="KW-0732">Signal</keyword>
<feature type="disulfide bond" evidence="7">
    <location>
        <begin position="15"/>
        <end position="140"/>
    </location>
</feature>
<dbReference type="GO" id="GO:0045087">
    <property type="term" value="P:innate immune response"/>
    <property type="evidence" value="ECO:0007669"/>
    <property type="project" value="UniProtKB-KW"/>
</dbReference>
<evidence type="ECO:0000259" key="8">
    <source>
        <dbReference type="SMART" id="SM00644"/>
    </source>
</evidence>
<evidence type="ECO:0000256" key="3">
    <source>
        <dbReference type="ARBA" id="ARBA00022729"/>
    </source>
</evidence>
<comment type="similarity">
    <text evidence="1 6">Belongs to the N-acetylmuramoyl-L-alanine amidase 2 family.</text>
</comment>
<dbReference type="Gene3D" id="3.40.80.10">
    <property type="entry name" value="Peptidoglycan recognition protein-like"/>
    <property type="match status" value="1"/>
</dbReference>
<evidence type="ECO:0000313" key="10">
    <source>
        <dbReference type="EMBL" id="AAR92030.1"/>
    </source>
</evidence>
<dbReference type="FunFam" id="3.40.80.10:FF:000001">
    <property type="entry name" value="Peptidoglycan recognition protein 1"/>
    <property type="match status" value="1"/>
</dbReference>
<dbReference type="PANTHER" id="PTHR11022">
    <property type="entry name" value="PEPTIDOGLYCAN RECOGNITION PROTEIN"/>
    <property type="match status" value="1"/>
</dbReference>
<keyword evidence="4 6" id="KW-0391">Immunity</keyword>
<dbReference type="InterPro" id="IPR015510">
    <property type="entry name" value="PGRP"/>
</dbReference>
<sequence length="189" mass="21057">MGFSLIVGGTSDRICDNIHVISRDDWGARSPTTRSGLSDPVNMFLVHHTATDTCDDVSSCSSILRGIQNYHINNKEWSDIGYSFLIGGDGQVYEGRGWGVVGAHTYNYNRRGYAVSFIGNFETTLPSTRARNAARALIQCGVDKGHINEDYTLHGHRDADRRVHPTVCPGQRLYDEISTWPHFDSNVPR</sequence>
<dbReference type="GO" id="GO:0008270">
    <property type="term" value="F:zinc ion binding"/>
    <property type="evidence" value="ECO:0007669"/>
    <property type="project" value="InterPro"/>
</dbReference>
<keyword evidence="5 7" id="KW-1015">Disulfide bond</keyword>
<protein>
    <recommendedName>
        <fullName evidence="6">Peptidoglycan-recognition protein</fullName>
    </recommendedName>
</protein>
<dbReference type="SMART" id="SM00644">
    <property type="entry name" value="Ami_2"/>
    <property type="match status" value="1"/>
</dbReference>
<dbReference type="SMART" id="SM00701">
    <property type="entry name" value="PGRP"/>
    <property type="match status" value="1"/>
</dbReference>
<dbReference type="GO" id="GO:0008745">
    <property type="term" value="F:N-acetylmuramoyl-L-alanine amidase activity"/>
    <property type="evidence" value="ECO:0007669"/>
    <property type="project" value="InterPro"/>
</dbReference>
<dbReference type="CDD" id="cd06583">
    <property type="entry name" value="PGRP"/>
    <property type="match status" value="1"/>
</dbReference>
<dbReference type="InterPro" id="IPR017331">
    <property type="entry name" value="Peptidoglycan_recognition"/>
</dbReference>
<evidence type="ECO:0000256" key="4">
    <source>
        <dbReference type="ARBA" id="ARBA00022859"/>
    </source>
</evidence>
<feature type="domain" description="Peptidoglycan recognition protein family" evidence="9">
    <location>
        <begin position="18"/>
        <end position="160"/>
    </location>
</feature>
<evidence type="ECO:0000256" key="2">
    <source>
        <dbReference type="ARBA" id="ARBA00022588"/>
    </source>
</evidence>
<dbReference type="InterPro" id="IPR006619">
    <property type="entry name" value="PGRP_domain_met/bac"/>
</dbReference>
<evidence type="ECO:0000256" key="6">
    <source>
        <dbReference type="PIRNR" id="PIRNR037945"/>
    </source>
</evidence>
<dbReference type="InterPro" id="IPR036505">
    <property type="entry name" value="Amidase/PGRP_sf"/>
</dbReference>
<organism evidence="10">
    <name type="scientific">Argopecten irradians</name>
    <name type="common">Bay scallop</name>
    <name type="synonym">Aequipecten irradians</name>
    <dbReference type="NCBI Taxonomy" id="31199"/>
    <lineage>
        <taxon>Eukaryota</taxon>
        <taxon>Metazoa</taxon>
        <taxon>Spiralia</taxon>
        <taxon>Lophotrochozoa</taxon>
        <taxon>Mollusca</taxon>
        <taxon>Bivalvia</taxon>
        <taxon>Autobranchia</taxon>
        <taxon>Pteriomorphia</taxon>
        <taxon>Pectinida</taxon>
        <taxon>Pectinoidea</taxon>
        <taxon>Pectinidae</taxon>
        <taxon>Argopecten</taxon>
    </lineage>
</organism>
<keyword evidence="2 6" id="KW-0399">Innate immunity</keyword>
<name>Q6T3U2_ARGIR</name>
<dbReference type="InterPro" id="IPR002502">
    <property type="entry name" value="Amidase_domain"/>
</dbReference>
<proteinExistence type="evidence at transcript level"/>
<dbReference type="SUPFAM" id="SSF55846">
    <property type="entry name" value="N-acetylmuramoyl-L-alanine amidase-like"/>
    <property type="match status" value="1"/>
</dbReference>